<reference evidence="2 3" key="1">
    <citation type="submission" date="2024-02" db="EMBL/GenBank/DDBJ databases">
        <authorList>
            <person name="Chen Y."/>
            <person name="Shah S."/>
            <person name="Dougan E. K."/>
            <person name="Thang M."/>
            <person name="Chan C."/>
        </authorList>
    </citation>
    <scope>NUCLEOTIDE SEQUENCE [LARGE SCALE GENOMIC DNA]</scope>
</reference>
<name>A0ABP0LS01_9DINO</name>
<keyword evidence="3" id="KW-1185">Reference proteome</keyword>
<evidence type="ECO:0000313" key="3">
    <source>
        <dbReference type="Proteomes" id="UP001642464"/>
    </source>
</evidence>
<evidence type="ECO:0000256" key="1">
    <source>
        <dbReference type="SAM" id="Phobius"/>
    </source>
</evidence>
<feature type="transmembrane region" description="Helical" evidence="1">
    <location>
        <begin position="66"/>
        <end position="85"/>
    </location>
</feature>
<evidence type="ECO:0000313" key="2">
    <source>
        <dbReference type="EMBL" id="CAK9040940.1"/>
    </source>
</evidence>
<feature type="transmembrane region" description="Helical" evidence="1">
    <location>
        <begin position="33"/>
        <end position="54"/>
    </location>
</feature>
<sequence>MPLPLHLPYKEPQSYGTLEFGLLKGRPKLRASLVPLFFAIVLPWALFALTYMAVASAVHITDPWQSILAIACSGVLLLCLFFAWLDRMVNWPDRQPSMVGFFGVAFLIAWTLGILLGTMSFQSYTFKWFELTRLNTYKGVDPDFARGAQLMDAGFINFLPGTHVQLNASMGYKEEQLYCVAPLQLGPLPPVTYDFWLVGKECCKASRPGFSCGSAQHVHSSGLIGKRLLEEDTSYYKLAVKQAEAAYGILAAHPLFFEHMKEEEAPAGLVTQAQQALHFYLVGYLLFQIAVVLLAIFFYFPTGDR</sequence>
<accession>A0ABP0LS01</accession>
<gene>
    <name evidence="2" type="ORF">SCF082_LOCUS23719</name>
</gene>
<keyword evidence="1" id="KW-1133">Transmembrane helix</keyword>
<keyword evidence="1" id="KW-0812">Transmembrane</keyword>
<keyword evidence="1" id="KW-0472">Membrane</keyword>
<protein>
    <submittedName>
        <fullName evidence="2">Uncharacterized protein</fullName>
    </submittedName>
</protein>
<comment type="caution">
    <text evidence="2">The sequence shown here is derived from an EMBL/GenBank/DDBJ whole genome shotgun (WGS) entry which is preliminary data.</text>
</comment>
<dbReference type="EMBL" id="CAXAMM010017335">
    <property type="protein sequence ID" value="CAK9040940.1"/>
    <property type="molecule type" value="Genomic_DNA"/>
</dbReference>
<dbReference type="Proteomes" id="UP001642464">
    <property type="component" value="Unassembled WGS sequence"/>
</dbReference>
<feature type="transmembrane region" description="Helical" evidence="1">
    <location>
        <begin position="279"/>
        <end position="300"/>
    </location>
</feature>
<feature type="transmembrane region" description="Helical" evidence="1">
    <location>
        <begin position="97"/>
        <end position="117"/>
    </location>
</feature>
<organism evidence="2 3">
    <name type="scientific">Durusdinium trenchii</name>
    <dbReference type="NCBI Taxonomy" id="1381693"/>
    <lineage>
        <taxon>Eukaryota</taxon>
        <taxon>Sar</taxon>
        <taxon>Alveolata</taxon>
        <taxon>Dinophyceae</taxon>
        <taxon>Suessiales</taxon>
        <taxon>Symbiodiniaceae</taxon>
        <taxon>Durusdinium</taxon>
    </lineage>
</organism>
<proteinExistence type="predicted"/>